<evidence type="ECO:0000313" key="4">
    <source>
        <dbReference type="Proteomes" id="UP000248330"/>
    </source>
</evidence>
<protein>
    <recommendedName>
        <fullName evidence="5">Outer membrane protein with beta-barrel domain</fullName>
    </recommendedName>
</protein>
<name>A0A318EFQ7_9GAMM</name>
<feature type="signal peptide" evidence="2">
    <location>
        <begin position="1"/>
        <end position="20"/>
    </location>
</feature>
<feature type="region of interest" description="Disordered" evidence="1">
    <location>
        <begin position="194"/>
        <end position="213"/>
    </location>
</feature>
<dbReference type="AlphaFoldDB" id="A0A318EFQ7"/>
<sequence>MLQRLIAAGLLAALAQPAHAADDADTALYGGIGLRLGTGGLGIDYTYGINRYVDVRAGYYFGSIDTTAEEDDIEYDAELEFSALSAMVDIKPFKGGFRISAGIHAPPELALYADGMDEYEVGDRRYTGDLVLDGKADLGSAAPYLGLGWGGTTNDRGLGVSFDIGVIFAKSPDVSLDVTGRACDSTAAPCDPDGASGFDVSGSDPRAQQFQADKEQEVRNLEEDAKDFDLWPVLMIGLHYRF</sequence>
<proteinExistence type="predicted"/>
<evidence type="ECO:0000313" key="3">
    <source>
        <dbReference type="EMBL" id="PXV69556.1"/>
    </source>
</evidence>
<evidence type="ECO:0000256" key="1">
    <source>
        <dbReference type="SAM" id="MobiDB-lite"/>
    </source>
</evidence>
<dbReference type="EMBL" id="QICN01000003">
    <property type="protein sequence ID" value="PXV69556.1"/>
    <property type="molecule type" value="Genomic_DNA"/>
</dbReference>
<gene>
    <name evidence="3" type="ORF">C8D93_103130</name>
</gene>
<reference evidence="3 4" key="1">
    <citation type="submission" date="2018-04" db="EMBL/GenBank/DDBJ databases">
        <title>Genomic Encyclopedia of Type Strains, Phase IV (KMG-IV): sequencing the most valuable type-strain genomes for metagenomic binning, comparative biology and taxonomic classification.</title>
        <authorList>
            <person name="Goeker M."/>
        </authorList>
    </citation>
    <scope>NUCLEOTIDE SEQUENCE [LARGE SCALE GENOMIC DNA]</scope>
    <source>
        <strain evidence="3 4">DSM 104150</strain>
    </source>
</reference>
<accession>A0A318EFQ7</accession>
<dbReference type="Proteomes" id="UP000248330">
    <property type="component" value="Unassembled WGS sequence"/>
</dbReference>
<keyword evidence="4" id="KW-1185">Reference proteome</keyword>
<evidence type="ECO:0008006" key="5">
    <source>
        <dbReference type="Google" id="ProtNLM"/>
    </source>
</evidence>
<dbReference type="OrthoDB" id="7061880at2"/>
<evidence type="ECO:0000256" key="2">
    <source>
        <dbReference type="SAM" id="SignalP"/>
    </source>
</evidence>
<dbReference type="RefSeq" id="WP_110264489.1">
    <property type="nucleotide sequence ID" value="NZ_CAKZQT010000021.1"/>
</dbReference>
<dbReference type="Gene3D" id="2.40.160.170">
    <property type="match status" value="1"/>
</dbReference>
<comment type="caution">
    <text evidence="3">The sequence shown here is derived from an EMBL/GenBank/DDBJ whole genome shotgun (WGS) entry which is preliminary data.</text>
</comment>
<keyword evidence="2" id="KW-0732">Signal</keyword>
<feature type="chain" id="PRO_5016274864" description="Outer membrane protein with beta-barrel domain" evidence="2">
    <location>
        <begin position="21"/>
        <end position="242"/>
    </location>
</feature>
<organism evidence="3 4">
    <name type="scientific">Sinimarinibacterium flocculans</name>
    <dbReference type="NCBI Taxonomy" id="985250"/>
    <lineage>
        <taxon>Bacteria</taxon>
        <taxon>Pseudomonadati</taxon>
        <taxon>Pseudomonadota</taxon>
        <taxon>Gammaproteobacteria</taxon>
        <taxon>Nevskiales</taxon>
        <taxon>Nevskiaceae</taxon>
        <taxon>Sinimarinibacterium</taxon>
    </lineage>
</organism>